<reference evidence="6 7" key="1">
    <citation type="journal article" date="2011" name="J. Bacteriol.">
        <title>Genome sequence of the ethanol-producing Zymomonas mobilis subsp. mobilis lectotype strain ATCC 10988.</title>
        <authorList>
            <person name="Pappas K.M."/>
            <person name="Kouvelis V.N."/>
            <person name="Saunders E."/>
            <person name="Brettin T.S."/>
            <person name="Bruce D."/>
            <person name="Detter C."/>
            <person name="Balakireva M."/>
            <person name="Han C.S."/>
            <person name="Savvakis G."/>
            <person name="Kyrpides N.C."/>
            <person name="Typas M.A."/>
        </authorList>
    </citation>
    <scope>NUCLEOTIDE SEQUENCE [LARGE SCALE GENOMIC DNA]</scope>
    <source>
        <strain evidence="7">ATCC 10988 / DSM 424 / CCUG 17860 / LMG 404 / NCIMB 8938 / NRRL B-806 / ZM1</strain>
    </source>
</reference>
<evidence type="ECO:0000256" key="4">
    <source>
        <dbReference type="SAM" id="MobiDB-lite"/>
    </source>
</evidence>
<dbReference type="Gene3D" id="3.30.910.20">
    <property type="entry name" value="Skp domain"/>
    <property type="match status" value="1"/>
</dbReference>
<dbReference type="GO" id="GO:0051082">
    <property type="term" value="F:unfolded protein binding"/>
    <property type="evidence" value="ECO:0007669"/>
    <property type="project" value="InterPro"/>
</dbReference>
<evidence type="ECO:0000256" key="2">
    <source>
        <dbReference type="ARBA" id="ARBA00022729"/>
    </source>
</evidence>
<evidence type="ECO:0000256" key="1">
    <source>
        <dbReference type="ARBA" id="ARBA00009091"/>
    </source>
</evidence>
<feature type="signal peptide" evidence="5">
    <location>
        <begin position="1"/>
        <end position="21"/>
    </location>
</feature>
<dbReference type="PANTHER" id="PTHR35089:SF1">
    <property type="entry name" value="CHAPERONE PROTEIN SKP"/>
    <property type="match status" value="1"/>
</dbReference>
<name>A0A0H3FW39_ZYMMA</name>
<dbReference type="AlphaFoldDB" id="A0A0H3FW39"/>
<dbReference type="KEGG" id="zmm:Zmob_0180"/>
<feature type="coiled-coil region" evidence="3">
    <location>
        <begin position="47"/>
        <end position="81"/>
    </location>
</feature>
<feature type="region of interest" description="Disordered" evidence="4">
    <location>
        <begin position="177"/>
        <end position="223"/>
    </location>
</feature>
<dbReference type="PANTHER" id="PTHR35089">
    <property type="entry name" value="CHAPERONE PROTEIN SKP"/>
    <property type="match status" value="1"/>
</dbReference>
<feature type="chain" id="PRO_5002609444" evidence="5">
    <location>
        <begin position="22"/>
        <end position="223"/>
    </location>
</feature>
<accession>A0A0H3FW39</accession>
<evidence type="ECO:0000256" key="3">
    <source>
        <dbReference type="SAM" id="Coils"/>
    </source>
</evidence>
<evidence type="ECO:0000256" key="5">
    <source>
        <dbReference type="SAM" id="SignalP"/>
    </source>
</evidence>
<dbReference type="Proteomes" id="UP000001494">
    <property type="component" value="Chromosome"/>
</dbReference>
<dbReference type="OrthoDB" id="7427936at2"/>
<dbReference type="GO" id="GO:0050821">
    <property type="term" value="P:protein stabilization"/>
    <property type="evidence" value="ECO:0007669"/>
    <property type="project" value="TreeGrafter"/>
</dbReference>
<proteinExistence type="inferred from homology"/>
<dbReference type="RefSeq" id="WP_011240974.1">
    <property type="nucleotide sequence ID" value="NC_017262.1"/>
</dbReference>
<evidence type="ECO:0000313" key="7">
    <source>
        <dbReference type="Proteomes" id="UP000001494"/>
    </source>
</evidence>
<feature type="compositionally biased region" description="Low complexity" evidence="4">
    <location>
        <begin position="194"/>
        <end position="212"/>
    </location>
</feature>
<protein>
    <submittedName>
        <fullName evidence="6">Outer membrane chaperone Skp (OmpH)</fullName>
    </submittedName>
</protein>
<dbReference type="HOGENOM" id="CLU_104994_0_0_5"/>
<sequence length="223" mass="23847" precursor="true">MKKLFAGAALVAAATASPVLAQTAAIVDLQGVLMQSSALKQAQTQIQATYRTQIDAYNNRRTALENELSQARDELVKMQKSGASMTVMQPKINAFQSKQQSAQRELMTLGMPFIRPNTYAEEQITDHIEEAMRAVMTTRKVNLVLNPQAAIIADPSADMTSDVAAELNRRVTNVSITPPANWVPASERQNQSDAGAGAAPAARASGASTNASVPPAARRPTSR</sequence>
<evidence type="ECO:0000313" key="6">
    <source>
        <dbReference type="EMBL" id="AEH62033.1"/>
    </source>
</evidence>
<dbReference type="InterPro" id="IPR005632">
    <property type="entry name" value="Chaperone_Skp"/>
</dbReference>
<keyword evidence="2 5" id="KW-0732">Signal</keyword>
<dbReference type="EMBL" id="CP002850">
    <property type="protein sequence ID" value="AEH62033.1"/>
    <property type="molecule type" value="Genomic_DNA"/>
</dbReference>
<dbReference type="InterPro" id="IPR024930">
    <property type="entry name" value="Skp_dom_sf"/>
</dbReference>
<keyword evidence="3" id="KW-0175">Coiled coil</keyword>
<dbReference type="SMART" id="SM00935">
    <property type="entry name" value="OmpH"/>
    <property type="match status" value="1"/>
</dbReference>
<dbReference type="eggNOG" id="COG2825">
    <property type="taxonomic scope" value="Bacteria"/>
</dbReference>
<comment type="similarity">
    <text evidence="1">Belongs to the Skp family.</text>
</comment>
<gene>
    <name evidence="6" type="ordered locus">Zmob_0180</name>
</gene>
<organism evidence="6 7">
    <name type="scientific">Zymomonas mobilis subsp. mobilis (strain ATCC 10988 / DSM 424 / LMG 404 / NCIMB 8938 / NRRL B-806 / ZM1)</name>
    <dbReference type="NCBI Taxonomy" id="555217"/>
    <lineage>
        <taxon>Bacteria</taxon>
        <taxon>Pseudomonadati</taxon>
        <taxon>Pseudomonadota</taxon>
        <taxon>Alphaproteobacteria</taxon>
        <taxon>Sphingomonadales</taxon>
        <taxon>Zymomonadaceae</taxon>
        <taxon>Zymomonas</taxon>
    </lineage>
</organism>
<dbReference type="SUPFAM" id="SSF111384">
    <property type="entry name" value="OmpH-like"/>
    <property type="match status" value="1"/>
</dbReference>
<dbReference type="Pfam" id="PF03938">
    <property type="entry name" value="OmpH"/>
    <property type="match status" value="1"/>
</dbReference>
<dbReference type="GO" id="GO:0005829">
    <property type="term" value="C:cytosol"/>
    <property type="evidence" value="ECO:0007669"/>
    <property type="project" value="TreeGrafter"/>
</dbReference>
<dbReference type="GeneID" id="79903728"/>